<comment type="caution">
    <text evidence="1">The sequence shown here is derived from an EMBL/GenBank/DDBJ whole genome shotgun (WGS) entry which is preliminary data.</text>
</comment>
<dbReference type="InterPro" id="IPR021047">
    <property type="entry name" value="Mannosyltransferase_CMT1"/>
</dbReference>
<gene>
    <name evidence="1" type="ORF">BP5796_11806</name>
</gene>
<organism evidence="1 2">
    <name type="scientific">Coleophoma crateriformis</name>
    <dbReference type="NCBI Taxonomy" id="565419"/>
    <lineage>
        <taxon>Eukaryota</taxon>
        <taxon>Fungi</taxon>
        <taxon>Dikarya</taxon>
        <taxon>Ascomycota</taxon>
        <taxon>Pezizomycotina</taxon>
        <taxon>Leotiomycetes</taxon>
        <taxon>Helotiales</taxon>
        <taxon>Dermateaceae</taxon>
        <taxon>Coleophoma</taxon>
    </lineage>
</organism>
<dbReference type="OrthoDB" id="262547at2759"/>
<evidence type="ECO:0000313" key="1">
    <source>
        <dbReference type="EMBL" id="RDW60200.1"/>
    </source>
</evidence>
<keyword evidence="2" id="KW-1185">Reference proteome</keyword>
<dbReference type="EMBL" id="PDLN01000019">
    <property type="protein sequence ID" value="RDW60200.1"/>
    <property type="molecule type" value="Genomic_DNA"/>
</dbReference>
<accession>A0A3D8QEW8</accession>
<reference evidence="1 2" key="1">
    <citation type="journal article" date="2018" name="IMA Fungus">
        <title>IMA Genome-F 9: Draft genome sequence of Annulohypoxylon stygium, Aspergillus mulundensis, Berkeleyomyces basicola (syn. Thielaviopsis basicola), Ceratocystis smalleyi, two Cercospora beticola strains, Coleophoma cylindrospora, Fusarium fracticaudum, Phialophora cf. hyalina, and Morchella septimelata.</title>
        <authorList>
            <person name="Wingfield B.D."/>
            <person name="Bills G.F."/>
            <person name="Dong Y."/>
            <person name="Huang W."/>
            <person name="Nel W.J."/>
            <person name="Swalarsk-Parry B.S."/>
            <person name="Vaghefi N."/>
            <person name="Wilken P.M."/>
            <person name="An Z."/>
            <person name="de Beer Z.W."/>
            <person name="De Vos L."/>
            <person name="Chen L."/>
            <person name="Duong T.A."/>
            <person name="Gao Y."/>
            <person name="Hammerbacher A."/>
            <person name="Kikkert J.R."/>
            <person name="Li Y."/>
            <person name="Li H."/>
            <person name="Li K."/>
            <person name="Li Q."/>
            <person name="Liu X."/>
            <person name="Ma X."/>
            <person name="Naidoo K."/>
            <person name="Pethybridge S.J."/>
            <person name="Sun J."/>
            <person name="Steenkamp E.T."/>
            <person name="van der Nest M.A."/>
            <person name="van Wyk S."/>
            <person name="Wingfield M.J."/>
            <person name="Xiong C."/>
            <person name="Yue Q."/>
            <person name="Zhang X."/>
        </authorList>
    </citation>
    <scope>NUCLEOTIDE SEQUENCE [LARGE SCALE GENOMIC DNA]</scope>
    <source>
        <strain evidence="1 2">BP5796</strain>
    </source>
</reference>
<protein>
    <recommendedName>
        <fullName evidence="3">Polysaccharide export protein</fullName>
    </recommendedName>
</protein>
<dbReference type="PANTHER" id="PTHR34144:SF7">
    <property type="entry name" value="EXPORT PROTEIN (CAP59), PUTATIVE (AFU_ORTHOLOGUE AFUA_7G05020)-RELATED"/>
    <property type="match status" value="1"/>
</dbReference>
<dbReference type="Proteomes" id="UP000256328">
    <property type="component" value="Unassembled WGS sequence"/>
</dbReference>
<sequence>MFFSRYQRRRITRPLLLLSTLLFLLDILHLTTKVSRSLSTQPPIAPEQKILIASIFRNNGRILHSHWIPSVISLIQTLGPQNVYVSIIESGSQDDTKVVLASLQTQLEALGVQHKIELGETVYEQLESVSHVPEEGKREGWIFTGRGKDRTESGWELRRIPYLARLRNKALEPLTGGKLERDGFKVQKVLWINDVVFSTKDILALLTTRSGHYAAACSLDFAHAGSTSYYDTFALRDFSGSKTSSPKFPYFNSPSSLSALLNHSPIPVKSCWNGAVVFDAAPFHSSFVAGQGWKIKNGLRFRGVDDVLAREHVEGSECCLIHADNPLSEEVGKGVWINPAVRLAYNEAAYISANPGTVFSDSETEGVRKIMRVDEGVRELWPGWFEVVVGTYVNRVRRWVVWLTQWSERKTVERRVARWENAVKGRQERGTFCLVNEMQVLFENGWQHVG</sequence>
<evidence type="ECO:0008006" key="3">
    <source>
        <dbReference type="Google" id="ProtNLM"/>
    </source>
</evidence>
<dbReference type="Pfam" id="PF11735">
    <property type="entry name" value="CAP59_mtransfer"/>
    <property type="match status" value="1"/>
</dbReference>
<evidence type="ECO:0000313" key="2">
    <source>
        <dbReference type="Proteomes" id="UP000256328"/>
    </source>
</evidence>
<dbReference type="PANTHER" id="PTHR34144">
    <property type="entry name" value="CHROMOSOME 8, WHOLE GENOME SHOTGUN SEQUENCE"/>
    <property type="match status" value="1"/>
</dbReference>
<proteinExistence type="predicted"/>
<dbReference type="AlphaFoldDB" id="A0A3D8QEW8"/>
<name>A0A3D8QEW8_9HELO</name>